<gene>
    <name evidence="11" type="ORF">I4I81_19990</name>
</gene>
<dbReference type="CDD" id="cd04886">
    <property type="entry name" value="ACT_ThrD-II-like"/>
    <property type="match status" value="1"/>
</dbReference>
<reference evidence="11 12" key="1">
    <citation type="submission" date="2020-11" db="EMBL/GenBank/DDBJ databases">
        <title>Pseudonocardia abyssalis sp. nov. and Pseudonocardia oceani sp. nov., description and phylogenomic analysis of two novel actinomycetes isolated from the deep Southern Ocean.</title>
        <authorList>
            <person name="Parra J."/>
        </authorList>
    </citation>
    <scope>NUCLEOTIDE SEQUENCE [LARGE SCALE GENOMIC DNA]</scope>
    <source>
        <strain evidence="11 12">KRD-168</strain>
    </source>
</reference>
<keyword evidence="9 11" id="KW-0456">Lyase</keyword>
<dbReference type="Proteomes" id="UP000694287">
    <property type="component" value="Unassembled WGS sequence"/>
</dbReference>
<evidence type="ECO:0000256" key="8">
    <source>
        <dbReference type="ARBA" id="ARBA00022898"/>
    </source>
</evidence>
<dbReference type="InterPro" id="IPR050147">
    <property type="entry name" value="Ser/Thr_Dehydratase"/>
</dbReference>
<name>A0ABS6UW82_9PSEU</name>
<evidence type="ECO:0000256" key="6">
    <source>
        <dbReference type="ARBA" id="ARBA00022248"/>
    </source>
</evidence>
<accession>A0ABS6UW82</accession>
<evidence type="ECO:0000256" key="4">
    <source>
        <dbReference type="ARBA" id="ARBA00011447"/>
    </source>
</evidence>
<evidence type="ECO:0000256" key="7">
    <source>
        <dbReference type="ARBA" id="ARBA00022533"/>
    </source>
</evidence>
<dbReference type="Pfam" id="PF00291">
    <property type="entry name" value="PALP"/>
    <property type="match status" value="1"/>
</dbReference>
<dbReference type="PANTHER" id="PTHR48078">
    <property type="entry name" value="THREONINE DEHYDRATASE, MITOCHONDRIAL-RELATED"/>
    <property type="match status" value="1"/>
</dbReference>
<comment type="cofactor">
    <cofactor evidence="1">
        <name>pyridoxal 5'-phosphate</name>
        <dbReference type="ChEBI" id="CHEBI:597326"/>
    </cofactor>
</comment>
<dbReference type="InterPro" id="IPR005789">
    <property type="entry name" value="Thr_deHydtase_catblc"/>
</dbReference>
<dbReference type="InterPro" id="IPR001926">
    <property type="entry name" value="TrpB-like_PALP"/>
</dbReference>
<dbReference type="RefSeq" id="WP_218605202.1">
    <property type="nucleotide sequence ID" value="NZ_JADQDJ010000315.1"/>
</dbReference>
<comment type="similarity">
    <text evidence="3">Belongs to the serine/threonine dehydratase family.</text>
</comment>
<dbReference type="GO" id="GO:0004794">
    <property type="term" value="F:threonine deaminase activity"/>
    <property type="evidence" value="ECO:0007669"/>
    <property type="project" value="UniProtKB-EC"/>
</dbReference>
<dbReference type="InterPro" id="IPR044561">
    <property type="entry name" value="ACT_ThrD-II-like"/>
</dbReference>
<evidence type="ECO:0000256" key="2">
    <source>
        <dbReference type="ARBA" id="ARBA00004958"/>
    </source>
</evidence>
<keyword evidence="12" id="KW-1185">Reference proteome</keyword>
<protein>
    <recommendedName>
        <fullName evidence="6">L-threonine dehydratase catabolic TdcB</fullName>
        <ecNumber evidence="5">4.3.1.19</ecNumber>
    </recommendedName>
</protein>
<evidence type="ECO:0000256" key="9">
    <source>
        <dbReference type="ARBA" id="ARBA00023239"/>
    </source>
</evidence>
<proteinExistence type="inferred from homology"/>
<evidence type="ECO:0000256" key="3">
    <source>
        <dbReference type="ARBA" id="ARBA00010869"/>
    </source>
</evidence>
<comment type="caution">
    <text evidence="11">The sequence shown here is derived from an EMBL/GenBank/DDBJ whole genome shotgun (WGS) entry which is preliminary data.</text>
</comment>
<sequence length="417" mass="42997">MAAAEPRARPVPPVSADDIRAARELLAGVVTTTPVARSRALAERCGGPVWLKCENLQRTGSFKIRGAYTRLHRLDARQRASGVVAASAGNHAQGVALAAQMLGIEATVFMPVGAAIPKVGATRGYGAHVHLVGETIEGSIAAAIQFAERTGAVFVHPFDHPDIISGQGTVGLEILEQVPDVATVLVCTGGGGLLGGVAAVIKAERPDVRVVGVQAEGAAAWPGSMAAGAPTTLPSMRTIADGIAVGRPGDLTFPQVTALVDEILTVDEDALSRALLLCLERAKMLVEPAGVAGVAALMEYPDRFTTPVVAVLSGGNVDPLVLLHVIQHGMAAAERYLSLRVRMADRPGALAGVLTLMGTHGANVLDVAHTRITGALELGDVEVALTLETRGPAHSTELLGALRAAGHVAVDDEGRRM</sequence>
<dbReference type="InterPro" id="IPR000634">
    <property type="entry name" value="Ser/Thr_deHydtase_PyrdxlP-BS"/>
</dbReference>
<feature type="domain" description="ACT" evidence="10">
    <location>
        <begin position="338"/>
        <end position="417"/>
    </location>
</feature>
<evidence type="ECO:0000313" key="12">
    <source>
        <dbReference type="Proteomes" id="UP000694287"/>
    </source>
</evidence>
<evidence type="ECO:0000256" key="5">
    <source>
        <dbReference type="ARBA" id="ARBA00012096"/>
    </source>
</evidence>
<comment type="subunit">
    <text evidence="4">In the native structure, TdcB is in a dimeric form, whereas in the TdcB-AMP complex, it exists in a tetrameric form (dimer of dimers).</text>
</comment>
<dbReference type="Pfam" id="PF01842">
    <property type="entry name" value="ACT"/>
    <property type="match status" value="1"/>
</dbReference>
<evidence type="ECO:0000313" key="11">
    <source>
        <dbReference type="EMBL" id="MBW0136533.1"/>
    </source>
</evidence>
<keyword evidence="7" id="KW-0021">Allosteric enzyme</keyword>
<keyword evidence="8" id="KW-0663">Pyridoxal phosphate</keyword>
<dbReference type="NCBIfam" id="TIGR01127">
    <property type="entry name" value="ilvA_1Cterm"/>
    <property type="match status" value="1"/>
</dbReference>
<evidence type="ECO:0000259" key="10">
    <source>
        <dbReference type="PROSITE" id="PS51671"/>
    </source>
</evidence>
<organism evidence="11 12">
    <name type="scientific">Pseudonocardia abyssalis</name>
    <dbReference type="NCBI Taxonomy" id="2792008"/>
    <lineage>
        <taxon>Bacteria</taxon>
        <taxon>Bacillati</taxon>
        <taxon>Actinomycetota</taxon>
        <taxon>Actinomycetes</taxon>
        <taxon>Pseudonocardiales</taxon>
        <taxon>Pseudonocardiaceae</taxon>
        <taxon>Pseudonocardia</taxon>
    </lineage>
</organism>
<evidence type="ECO:0000256" key="1">
    <source>
        <dbReference type="ARBA" id="ARBA00001933"/>
    </source>
</evidence>
<dbReference type="PROSITE" id="PS00165">
    <property type="entry name" value="DEHYDRATASE_SER_THR"/>
    <property type="match status" value="1"/>
</dbReference>
<dbReference type="PANTHER" id="PTHR48078:SF6">
    <property type="entry name" value="L-THREONINE DEHYDRATASE CATABOLIC TDCB"/>
    <property type="match status" value="1"/>
</dbReference>
<dbReference type="EMBL" id="JADQDK010000001">
    <property type="protein sequence ID" value="MBW0136533.1"/>
    <property type="molecule type" value="Genomic_DNA"/>
</dbReference>
<comment type="pathway">
    <text evidence="2">Amino-acid degradation; L-threonine degradation via propanoate pathway; propanoate from L-threonine: step 1/4.</text>
</comment>
<dbReference type="EC" id="4.3.1.19" evidence="5"/>
<dbReference type="InterPro" id="IPR002912">
    <property type="entry name" value="ACT_dom"/>
</dbReference>
<dbReference type="PROSITE" id="PS51671">
    <property type="entry name" value="ACT"/>
    <property type="match status" value="1"/>
</dbReference>
<dbReference type="CDD" id="cd01562">
    <property type="entry name" value="Thr-dehyd"/>
    <property type="match status" value="1"/>
</dbReference>